<dbReference type="InterPro" id="IPR012677">
    <property type="entry name" value="Nucleotide-bd_a/b_plait_sf"/>
</dbReference>
<dbReference type="GO" id="GO:1990904">
    <property type="term" value="C:ribonucleoprotein complex"/>
    <property type="evidence" value="ECO:0007669"/>
    <property type="project" value="UniProtKB-KW"/>
</dbReference>
<feature type="domain" description="RRM" evidence="5">
    <location>
        <begin position="470"/>
        <end position="547"/>
    </location>
</feature>
<dbReference type="PROSITE" id="PS50102">
    <property type="entry name" value="RRM"/>
    <property type="match status" value="1"/>
</dbReference>
<feature type="compositionally biased region" description="Basic and acidic residues" evidence="4">
    <location>
        <begin position="397"/>
        <end position="406"/>
    </location>
</feature>
<evidence type="ECO:0000313" key="7">
    <source>
        <dbReference type="Proteomes" id="UP001054902"/>
    </source>
</evidence>
<dbReference type="InterPro" id="IPR050666">
    <property type="entry name" value="ESRP"/>
</dbReference>
<feature type="region of interest" description="Disordered" evidence="4">
    <location>
        <begin position="1"/>
        <end position="52"/>
    </location>
</feature>
<evidence type="ECO:0000256" key="2">
    <source>
        <dbReference type="ARBA" id="ARBA00022884"/>
    </source>
</evidence>
<feature type="compositionally biased region" description="Gly residues" evidence="4">
    <location>
        <begin position="455"/>
        <end position="464"/>
    </location>
</feature>
<feature type="region of interest" description="Disordered" evidence="4">
    <location>
        <begin position="149"/>
        <end position="243"/>
    </location>
</feature>
<feature type="compositionally biased region" description="Low complexity" evidence="4">
    <location>
        <begin position="149"/>
        <end position="164"/>
    </location>
</feature>
<keyword evidence="7" id="KW-1185">Reference proteome</keyword>
<evidence type="ECO:0000259" key="5">
    <source>
        <dbReference type="PROSITE" id="PS50102"/>
    </source>
</evidence>
<keyword evidence="6" id="KW-0687">Ribonucleoprotein</keyword>
<feature type="compositionally biased region" description="Low complexity" evidence="4">
    <location>
        <begin position="106"/>
        <end position="128"/>
    </location>
</feature>
<sequence length="568" mass="63142">MSYFDDVDSNTPHSPKNYNSFPSSSRIWASNTTGTASNPGTPYKSTTAKNTDADDILNLPSINFAYDDNFLNDTEPSSSPSPSTLSSGFSRGLSYNSTGRNDNYGLSINNSDSLPSSSSLRNMASSASTAQRQPSSLLAAANNAQMQYNSQSQYSSQSSLAKYQRSSFDERDSKLNYHRDPNSVSNVAPSPLSLPPKSALPGKPNSYHHGYNMGMQPPMQEMQQSSQHMMHSSSSHGQRSRTSEYEQDLSGQMQNMRMEPNRHEQRMNMPPQQSSYNMPPQMPMDPLESLLGPFPCVRLRNLPYDANIEDVLLFFQGLIVTDIVLLPPPVYSGQHQVQTSEAFVLFSNPADWSMAFQRNRQPMRHGSCVEVFQGKRNDYYGAVSSQYVHFQKSSHYRQGDHGRRSESPYTSNSMPTQQLRGNVGTHPQMHQGQPGQPHMGRPRGSSRSDSRGKAAGRGRGGGIQVGEHTGYLRMRGLPFTTTKEEIFEFFKGYDPIEDSICLSYRSDGRATGEGYIAFPTPELSESAMGLHKKSLGSRYIELFISNKEEHGRAKSREPRDSPSTAESE</sequence>
<feature type="compositionally biased region" description="Low complexity" evidence="4">
    <location>
        <begin position="213"/>
        <end position="237"/>
    </location>
</feature>
<evidence type="ECO:0000256" key="4">
    <source>
        <dbReference type="SAM" id="MobiDB-lite"/>
    </source>
</evidence>
<dbReference type="PANTHER" id="PTHR13976">
    <property type="entry name" value="HETEROGENEOUS NUCLEAR RIBONUCLEOPROTEIN-RELATED"/>
    <property type="match status" value="1"/>
</dbReference>
<keyword evidence="2 3" id="KW-0694">RNA-binding</keyword>
<feature type="compositionally biased region" description="Polar residues" evidence="4">
    <location>
        <begin position="9"/>
        <end position="50"/>
    </location>
</feature>
<dbReference type="EMBL" id="BLLK01000047">
    <property type="protein sequence ID" value="GFH54984.1"/>
    <property type="molecule type" value="Genomic_DNA"/>
</dbReference>
<name>A0AAD3CZS5_9STRA</name>
<dbReference type="Proteomes" id="UP001054902">
    <property type="component" value="Unassembled WGS sequence"/>
</dbReference>
<organism evidence="6 7">
    <name type="scientific">Chaetoceros tenuissimus</name>
    <dbReference type="NCBI Taxonomy" id="426638"/>
    <lineage>
        <taxon>Eukaryota</taxon>
        <taxon>Sar</taxon>
        <taxon>Stramenopiles</taxon>
        <taxon>Ochrophyta</taxon>
        <taxon>Bacillariophyta</taxon>
        <taxon>Coscinodiscophyceae</taxon>
        <taxon>Chaetocerotophycidae</taxon>
        <taxon>Chaetocerotales</taxon>
        <taxon>Chaetocerotaceae</taxon>
        <taxon>Chaetoceros</taxon>
    </lineage>
</organism>
<dbReference type="Gene3D" id="3.30.70.330">
    <property type="match status" value="2"/>
</dbReference>
<dbReference type="CDD" id="cd12254">
    <property type="entry name" value="RRM_hnRNPH_ESRPs_RBM12_like"/>
    <property type="match status" value="2"/>
</dbReference>
<protein>
    <submittedName>
        <fullName evidence="6">Heterogeneous nuclear ribonucleoprotein F/H</fullName>
    </submittedName>
</protein>
<feature type="region of interest" description="Disordered" evidence="4">
    <location>
        <begin position="73"/>
        <end position="92"/>
    </location>
</feature>
<dbReference type="InterPro" id="IPR035979">
    <property type="entry name" value="RBD_domain_sf"/>
</dbReference>
<evidence type="ECO:0000256" key="1">
    <source>
        <dbReference type="ARBA" id="ARBA00022737"/>
    </source>
</evidence>
<feature type="region of interest" description="Disordered" evidence="4">
    <location>
        <begin position="546"/>
        <end position="568"/>
    </location>
</feature>
<dbReference type="AlphaFoldDB" id="A0AAD3CZS5"/>
<reference evidence="6 7" key="1">
    <citation type="journal article" date="2021" name="Sci. Rep.">
        <title>The genome of the diatom Chaetoceros tenuissimus carries an ancient integrated fragment of an extant virus.</title>
        <authorList>
            <person name="Hongo Y."/>
            <person name="Kimura K."/>
            <person name="Takaki Y."/>
            <person name="Yoshida Y."/>
            <person name="Baba S."/>
            <person name="Kobayashi G."/>
            <person name="Nagasaki K."/>
            <person name="Hano T."/>
            <person name="Tomaru Y."/>
        </authorList>
    </citation>
    <scope>NUCLEOTIDE SEQUENCE [LARGE SCALE GENOMIC DNA]</scope>
    <source>
        <strain evidence="6 7">NIES-3715</strain>
    </source>
</reference>
<comment type="caution">
    <text evidence="6">The sequence shown here is derived from an EMBL/GenBank/DDBJ whole genome shotgun (WGS) entry which is preliminary data.</text>
</comment>
<evidence type="ECO:0000313" key="6">
    <source>
        <dbReference type="EMBL" id="GFH54984.1"/>
    </source>
</evidence>
<gene>
    <name evidence="6" type="ORF">CTEN210_11460</name>
</gene>
<dbReference type="SUPFAM" id="SSF54928">
    <property type="entry name" value="RNA-binding domain, RBD"/>
    <property type="match status" value="2"/>
</dbReference>
<dbReference type="GO" id="GO:0003723">
    <property type="term" value="F:RNA binding"/>
    <property type="evidence" value="ECO:0007669"/>
    <property type="project" value="UniProtKB-UniRule"/>
</dbReference>
<feature type="compositionally biased region" description="Low complexity" evidence="4">
    <location>
        <begin position="76"/>
        <end position="90"/>
    </location>
</feature>
<feature type="compositionally biased region" description="Basic and acidic residues" evidence="4">
    <location>
        <begin position="167"/>
        <end position="181"/>
    </location>
</feature>
<feature type="region of interest" description="Disordered" evidence="4">
    <location>
        <begin position="391"/>
        <end position="467"/>
    </location>
</feature>
<proteinExistence type="predicted"/>
<dbReference type="SMART" id="SM00360">
    <property type="entry name" value="RRM"/>
    <property type="match status" value="2"/>
</dbReference>
<feature type="compositionally biased region" description="Low complexity" evidence="4">
    <location>
        <begin position="426"/>
        <end position="445"/>
    </location>
</feature>
<feature type="compositionally biased region" description="Basic and acidic residues" evidence="4">
    <location>
        <begin position="546"/>
        <end position="560"/>
    </location>
</feature>
<keyword evidence="1" id="KW-0677">Repeat</keyword>
<feature type="compositionally biased region" description="Low complexity" evidence="4">
    <location>
        <begin position="188"/>
        <end position="204"/>
    </location>
</feature>
<evidence type="ECO:0000256" key="3">
    <source>
        <dbReference type="PROSITE-ProRule" id="PRU00176"/>
    </source>
</evidence>
<feature type="region of interest" description="Disordered" evidence="4">
    <location>
        <begin position="101"/>
        <end position="134"/>
    </location>
</feature>
<dbReference type="Pfam" id="PF00076">
    <property type="entry name" value="RRM_1"/>
    <property type="match status" value="1"/>
</dbReference>
<feature type="compositionally biased region" description="Polar residues" evidence="4">
    <location>
        <begin position="407"/>
        <end position="420"/>
    </location>
</feature>
<accession>A0AAD3CZS5</accession>
<dbReference type="InterPro" id="IPR000504">
    <property type="entry name" value="RRM_dom"/>
</dbReference>